<proteinExistence type="predicted"/>
<dbReference type="AlphaFoldDB" id="A0A0S3TEA1"/>
<protein>
    <submittedName>
        <fullName evidence="1">Uncharacterized protein</fullName>
    </submittedName>
</protein>
<dbReference type="EMBL" id="AP015630">
    <property type="protein sequence ID" value="BAU03536.1"/>
    <property type="molecule type" value="Genomic_DNA"/>
</dbReference>
<evidence type="ECO:0000313" key="1">
    <source>
        <dbReference type="EMBL" id="BAU03315.1"/>
    </source>
</evidence>
<dbReference type="EMBL" id="AP015246">
    <property type="protein sequence ID" value="BAU03315.1"/>
    <property type="molecule type" value="Genomic_DNA"/>
</dbReference>
<name>A0A0S3TEA1_PHAAN</name>
<sequence length="141" mass="15501">MKQRVQKRFSFFVSGFKASFKPNQNPLGVLFPSLHSKHPESLRTASLPTSLASFSNSRIQPPLSTSQNVARPWPPLLPPLLRARGRDARLLSIASLLPAAAAHAPISREPDQPLLHTIRPPREGFASATRSRPLLPSLLFA</sequence>
<reference evidence="1" key="1">
    <citation type="journal article" date="2015" name="Sci. Rep.">
        <title>The power of single molecule real-time sequencing technology in the de novo assembly of a eukaryotic genome.</title>
        <authorList>
            <person name="Sakai H."/>
            <person name="Naito K."/>
            <person name="Ogiso-Tanaka E."/>
            <person name="Takahashi Y."/>
            <person name="Iseki K."/>
            <person name="Muto C."/>
            <person name="Satou K."/>
            <person name="Teruya K."/>
            <person name="Shiroma A."/>
            <person name="Shimoji M."/>
            <person name="Hirano T."/>
            <person name="Itoh T."/>
            <person name="Kaga A."/>
            <person name="Tomooka N."/>
        </authorList>
    </citation>
    <scope>NUCLEOTIDE SEQUENCE</scope>
</reference>
<gene>
    <name evidence="1" type="primary">Vigan.UMG074300</name>
    <name evidence="2" type="synonym">Vigan.UMG125200</name>
    <name evidence="1" type="ORF">VIGAN_UM074300</name>
    <name evidence="2" type="ORF">VIGAN_UM125200</name>
</gene>
<accession>A0A0S3TEA1</accession>
<evidence type="ECO:0000313" key="2">
    <source>
        <dbReference type="EMBL" id="BAU03536.1"/>
    </source>
</evidence>
<organism evidence="1">
    <name type="scientific">Vigna angularis var. angularis</name>
    <dbReference type="NCBI Taxonomy" id="157739"/>
    <lineage>
        <taxon>Eukaryota</taxon>
        <taxon>Viridiplantae</taxon>
        <taxon>Streptophyta</taxon>
        <taxon>Embryophyta</taxon>
        <taxon>Tracheophyta</taxon>
        <taxon>Spermatophyta</taxon>
        <taxon>Magnoliopsida</taxon>
        <taxon>eudicotyledons</taxon>
        <taxon>Gunneridae</taxon>
        <taxon>Pentapetalae</taxon>
        <taxon>rosids</taxon>
        <taxon>fabids</taxon>
        <taxon>Fabales</taxon>
        <taxon>Fabaceae</taxon>
        <taxon>Papilionoideae</taxon>
        <taxon>50 kb inversion clade</taxon>
        <taxon>NPAAA clade</taxon>
        <taxon>indigoferoid/millettioid clade</taxon>
        <taxon>Phaseoleae</taxon>
        <taxon>Vigna</taxon>
    </lineage>
</organism>